<feature type="transmembrane region" description="Helical" evidence="2">
    <location>
        <begin position="541"/>
        <end position="563"/>
    </location>
</feature>
<dbReference type="EMBL" id="KB095811">
    <property type="protein sequence ID" value="ESO11997.1"/>
    <property type="molecule type" value="Genomic_DNA"/>
</dbReference>
<proteinExistence type="predicted"/>
<sequence>MLEKRGSNSFMARWTRLLAEQARGNIAKHKVYFRVYNTNYEKNLIKSYEVPGDSFSYLFDGLDSNGSYQVRVLTATNVGYPTLPDSQWVWVKIHMHNNPVTVQNVSVKLLRELGAKISWKIKKASEIIETSAVYIKYKKVDEVKYKQRYQQHIVNQHVIQFLLSIDEKDLVKIELDHRNEEPDAFTCYMLYISIIGESFNYTSAQVNFSTKDYNDGSEDSDYDETDESENGSHGNSSTDSSADADHKTDIFKAANLSALSVNETSIKVLWSPDFNISSFRFCYVPLVQDIHWVDSCTRCFDGSLLSNLSELYLNELSPMTLYNLYLSAKNRNFSEYFRHDSPDLSITGNRLTDHYDVHIGGTMADGITNITCATRPPAPTLLSCSYVHLIHSFNITWGLPLYQPCYPKLLNYDQHHFIVLYSLMDEDVNYDEQGINVEGHEGHEEAAFFNWSSLRAAGSRRSILIELESEKSSVGDSLSNDFLSEGINTTTVSATNYTQMKTNFFMVKVCVAFLGMTRCSRECRGQRETRSPTAAWSRMKITVTTILVAFALVLLALPLLVFIRKRARSRKKSKREMRNFFKASSKSKQPHLSGRQSKDEVLTSSSGKPLLLMDEQQRISLPPTQQQSTLKTFKPSSESIL</sequence>
<dbReference type="SUPFAM" id="SSF49265">
    <property type="entry name" value="Fibronectin type III"/>
    <property type="match status" value="2"/>
</dbReference>
<dbReference type="STRING" id="6412.T1FPD3"/>
<keyword evidence="2" id="KW-0812">Transmembrane</keyword>
<evidence type="ECO:0000256" key="1">
    <source>
        <dbReference type="SAM" id="MobiDB-lite"/>
    </source>
</evidence>
<dbReference type="InParanoid" id="T1FPD3"/>
<feature type="compositionally biased region" description="Acidic residues" evidence="1">
    <location>
        <begin position="215"/>
        <end position="229"/>
    </location>
</feature>
<dbReference type="RefSeq" id="XP_009008717.1">
    <property type="nucleotide sequence ID" value="XM_009010469.1"/>
</dbReference>
<dbReference type="InterPro" id="IPR013783">
    <property type="entry name" value="Ig-like_fold"/>
</dbReference>
<feature type="region of interest" description="Disordered" evidence="1">
    <location>
        <begin position="212"/>
        <end position="243"/>
    </location>
</feature>
<keyword evidence="2" id="KW-0472">Membrane</keyword>
<feature type="region of interest" description="Disordered" evidence="1">
    <location>
        <begin position="582"/>
        <end position="641"/>
    </location>
</feature>
<evidence type="ECO:0000256" key="2">
    <source>
        <dbReference type="SAM" id="Phobius"/>
    </source>
</evidence>
<feature type="compositionally biased region" description="Polar residues" evidence="1">
    <location>
        <begin position="618"/>
        <end position="641"/>
    </location>
</feature>
<evidence type="ECO:0000259" key="3">
    <source>
        <dbReference type="PROSITE" id="PS50853"/>
    </source>
</evidence>
<dbReference type="PROSITE" id="PS50853">
    <property type="entry name" value="FN3"/>
    <property type="match status" value="1"/>
</dbReference>
<dbReference type="KEGG" id="hro:HELRODRAFT_187775"/>
<dbReference type="OrthoDB" id="6155648at2759"/>
<evidence type="ECO:0000313" key="6">
    <source>
        <dbReference type="Proteomes" id="UP000015101"/>
    </source>
</evidence>
<accession>T1FPD3</accession>
<keyword evidence="2" id="KW-1133">Transmembrane helix</keyword>
<keyword evidence="6" id="KW-1185">Reference proteome</keyword>
<dbReference type="Gene3D" id="2.60.40.10">
    <property type="entry name" value="Immunoglobulins"/>
    <property type="match status" value="1"/>
</dbReference>
<organism evidence="5 6">
    <name type="scientific">Helobdella robusta</name>
    <name type="common">Californian leech</name>
    <dbReference type="NCBI Taxonomy" id="6412"/>
    <lineage>
        <taxon>Eukaryota</taxon>
        <taxon>Metazoa</taxon>
        <taxon>Spiralia</taxon>
        <taxon>Lophotrochozoa</taxon>
        <taxon>Annelida</taxon>
        <taxon>Clitellata</taxon>
        <taxon>Hirudinea</taxon>
        <taxon>Rhynchobdellida</taxon>
        <taxon>Glossiphoniidae</taxon>
        <taxon>Helobdella</taxon>
    </lineage>
</organism>
<evidence type="ECO:0000313" key="5">
    <source>
        <dbReference type="EnsemblMetazoa" id="HelroP187775"/>
    </source>
</evidence>
<evidence type="ECO:0000313" key="4">
    <source>
        <dbReference type="EMBL" id="ESO11997.1"/>
    </source>
</evidence>
<name>T1FPD3_HELRO</name>
<reference evidence="4 6" key="2">
    <citation type="journal article" date="2013" name="Nature">
        <title>Insights into bilaterian evolution from three spiralian genomes.</title>
        <authorList>
            <person name="Simakov O."/>
            <person name="Marletaz F."/>
            <person name="Cho S.J."/>
            <person name="Edsinger-Gonzales E."/>
            <person name="Havlak P."/>
            <person name="Hellsten U."/>
            <person name="Kuo D.H."/>
            <person name="Larsson T."/>
            <person name="Lv J."/>
            <person name="Arendt D."/>
            <person name="Savage R."/>
            <person name="Osoegawa K."/>
            <person name="de Jong P."/>
            <person name="Grimwood J."/>
            <person name="Chapman J.A."/>
            <person name="Shapiro H."/>
            <person name="Aerts A."/>
            <person name="Otillar R.P."/>
            <person name="Terry A.Y."/>
            <person name="Boore J.L."/>
            <person name="Grigoriev I.V."/>
            <person name="Lindberg D.R."/>
            <person name="Seaver E.C."/>
            <person name="Weisblat D.A."/>
            <person name="Putnam N.H."/>
            <person name="Rokhsar D.S."/>
        </authorList>
    </citation>
    <scope>NUCLEOTIDE SEQUENCE</scope>
</reference>
<protein>
    <recommendedName>
        <fullName evidence="3">Fibronectin type-III domain-containing protein</fullName>
    </recommendedName>
</protein>
<dbReference type="CTD" id="20210680"/>
<dbReference type="AlphaFoldDB" id="T1FPD3"/>
<dbReference type="HOGENOM" id="CLU_427163_0_0_1"/>
<dbReference type="EMBL" id="AMQM01000025">
    <property type="status" value="NOT_ANNOTATED_CDS"/>
    <property type="molecule type" value="Genomic_DNA"/>
</dbReference>
<dbReference type="InterPro" id="IPR003961">
    <property type="entry name" value="FN3_dom"/>
</dbReference>
<dbReference type="Proteomes" id="UP000015101">
    <property type="component" value="Unassembled WGS sequence"/>
</dbReference>
<dbReference type="GeneID" id="20210680"/>
<reference evidence="5" key="3">
    <citation type="submission" date="2015-06" db="UniProtKB">
        <authorList>
            <consortium name="EnsemblMetazoa"/>
        </authorList>
    </citation>
    <scope>IDENTIFICATION</scope>
</reference>
<dbReference type="InterPro" id="IPR036116">
    <property type="entry name" value="FN3_sf"/>
</dbReference>
<feature type="domain" description="Fibronectin type-III" evidence="3">
    <location>
        <begin position="1"/>
        <end position="96"/>
    </location>
</feature>
<dbReference type="EnsemblMetazoa" id="HelroT187775">
    <property type="protein sequence ID" value="HelroP187775"/>
    <property type="gene ID" value="HelroG187775"/>
</dbReference>
<reference evidence="6" key="1">
    <citation type="submission" date="2012-12" db="EMBL/GenBank/DDBJ databases">
        <authorList>
            <person name="Hellsten U."/>
            <person name="Grimwood J."/>
            <person name="Chapman J.A."/>
            <person name="Shapiro H."/>
            <person name="Aerts A."/>
            <person name="Otillar R.P."/>
            <person name="Terry A.Y."/>
            <person name="Boore J.L."/>
            <person name="Simakov O."/>
            <person name="Marletaz F."/>
            <person name="Cho S.-J."/>
            <person name="Edsinger-Gonzales E."/>
            <person name="Havlak P."/>
            <person name="Kuo D.-H."/>
            <person name="Larsson T."/>
            <person name="Lv J."/>
            <person name="Arendt D."/>
            <person name="Savage R."/>
            <person name="Osoegawa K."/>
            <person name="de Jong P."/>
            <person name="Lindberg D.R."/>
            <person name="Seaver E.C."/>
            <person name="Weisblat D.A."/>
            <person name="Putnam N.H."/>
            <person name="Grigoriev I.V."/>
            <person name="Rokhsar D.S."/>
        </authorList>
    </citation>
    <scope>NUCLEOTIDE SEQUENCE</scope>
</reference>
<gene>
    <name evidence="5" type="primary">20210680</name>
    <name evidence="4" type="ORF">HELRODRAFT_187775</name>
</gene>
<feature type="compositionally biased region" description="Polar residues" evidence="1">
    <location>
        <begin position="231"/>
        <end position="241"/>
    </location>
</feature>